<evidence type="ECO:0000313" key="2">
    <source>
        <dbReference type="EMBL" id="VDC27031.1"/>
    </source>
</evidence>
<keyword evidence="3" id="KW-1185">Reference proteome</keyword>
<name>A0A3P5X9N9_9MICC</name>
<reference evidence="2 3" key="1">
    <citation type="submission" date="2018-11" db="EMBL/GenBank/DDBJ databases">
        <authorList>
            <person name="Criscuolo A."/>
        </authorList>
    </citation>
    <scope>NUCLEOTIDE SEQUENCE [LARGE SCALE GENOMIC DNA]</scope>
    <source>
        <strain evidence="2">AT11b</strain>
    </source>
</reference>
<evidence type="ECO:0000313" key="3">
    <source>
        <dbReference type="Proteomes" id="UP000280861"/>
    </source>
</evidence>
<protein>
    <submittedName>
        <fullName evidence="2">Uncharacterized protein</fullName>
    </submittedName>
</protein>
<dbReference type="Proteomes" id="UP000280861">
    <property type="component" value="Unassembled WGS sequence"/>
</dbReference>
<sequence length="40" mass="4357">MGIDTSWRMQAGETPCRVPLARREPHAASTGSLTSSDVRK</sequence>
<evidence type="ECO:0000256" key="1">
    <source>
        <dbReference type="SAM" id="MobiDB-lite"/>
    </source>
</evidence>
<feature type="region of interest" description="Disordered" evidence="1">
    <location>
        <begin position="1"/>
        <end position="40"/>
    </location>
</feature>
<gene>
    <name evidence="2" type="ORF">PSET11_01912</name>
</gene>
<proteinExistence type="predicted"/>
<accession>A0A3P5X9N9</accession>
<dbReference type="AlphaFoldDB" id="A0A3P5X9N9"/>
<organism evidence="2 3">
    <name type="scientific">Arthrobacter ulcerisalmonis</name>
    <dbReference type="NCBI Taxonomy" id="2483813"/>
    <lineage>
        <taxon>Bacteria</taxon>
        <taxon>Bacillati</taxon>
        <taxon>Actinomycetota</taxon>
        <taxon>Actinomycetes</taxon>
        <taxon>Micrococcales</taxon>
        <taxon>Micrococcaceae</taxon>
        <taxon>Arthrobacter</taxon>
    </lineage>
</organism>
<feature type="compositionally biased region" description="Polar residues" evidence="1">
    <location>
        <begin position="29"/>
        <end position="40"/>
    </location>
</feature>
<dbReference type="EMBL" id="UXAU01000025">
    <property type="protein sequence ID" value="VDC27031.1"/>
    <property type="molecule type" value="Genomic_DNA"/>
</dbReference>